<dbReference type="AlphaFoldDB" id="A0A4Q7J9Y9"/>
<dbReference type="Proteomes" id="UP000292003">
    <property type="component" value="Unassembled WGS sequence"/>
</dbReference>
<proteinExistence type="predicted"/>
<protein>
    <submittedName>
        <fullName evidence="1">Uncharacterized protein</fullName>
    </submittedName>
</protein>
<accession>A0A4Q7J9Y9</accession>
<comment type="caution">
    <text evidence="1">The sequence shown here is derived from an EMBL/GenBank/DDBJ whole genome shotgun (WGS) entry which is preliminary data.</text>
</comment>
<dbReference type="RefSeq" id="WP_130475248.1">
    <property type="nucleotide sequence ID" value="NZ_SFCC01000005.1"/>
</dbReference>
<gene>
    <name evidence="1" type="ORF">EWH70_11130</name>
</gene>
<keyword evidence="2" id="KW-1185">Reference proteome</keyword>
<name>A0A4Q7J9Y9_9PSEU</name>
<dbReference type="OrthoDB" id="4204381at2"/>
<organism evidence="1 2">
    <name type="scientific">Amycolatopsis suaedae</name>
    <dbReference type="NCBI Taxonomy" id="2510978"/>
    <lineage>
        <taxon>Bacteria</taxon>
        <taxon>Bacillati</taxon>
        <taxon>Actinomycetota</taxon>
        <taxon>Actinomycetes</taxon>
        <taxon>Pseudonocardiales</taxon>
        <taxon>Pseudonocardiaceae</taxon>
        <taxon>Amycolatopsis</taxon>
    </lineage>
</organism>
<sequence>MRRRSWTSLLPYLIALVVVGTPSAILIARYGDFSSSDAPPDTPCPPHGTGDAVPGSALAATAAPYAGPAPHPIAVYTVDYLATRSAIPLPPGWEPASGRPAQLVACQYPGTTGGPIGTSCSFTSGDGQVTLPMHHQTYRFRVYEAKTAEPVTELEVPGTSTTCPHQQWVTYRDGKPDPGSVVAGLDAERVVRALRPVVEATFST</sequence>
<dbReference type="EMBL" id="SFCC01000005">
    <property type="protein sequence ID" value="RZQ63722.1"/>
    <property type="molecule type" value="Genomic_DNA"/>
</dbReference>
<reference evidence="1 2" key="1">
    <citation type="submission" date="2019-02" db="EMBL/GenBank/DDBJ databases">
        <title>Draft genome sequence of Amycolatopsis sp. 8-3EHSu isolated from roots of Suaeda maritima.</title>
        <authorList>
            <person name="Duangmal K."/>
            <person name="Chantavorakit T."/>
        </authorList>
    </citation>
    <scope>NUCLEOTIDE SEQUENCE [LARGE SCALE GENOMIC DNA]</scope>
    <source>
        <strain evidence="1 2">8-3EHSu</strain>
    </source>
</reference>
<evidence type="ECO:0000313" key="1">
    <source>
        <dbReference type="EMBL" id="RZQ63722.1"/>
    </source>
</evidence>
<evidence type="ECO:0000313" key="2">
    <source>
        <dbReference type="Proteomes" id="UP000292003"/>
    </source>
</evidence>